<evidence type="ECO:0000313" key="1">
    <source>
        <dbReference type="EMBL" id="OPC76654.1"/>
    </source>
</evidence>
<evidence type="ECO:0000313" key="2">
    <source>
        <dbReference type="Proteomes" id="UP000190037"/>
    </source>
</evidence>
<dbReference type="EMBL" id="MWQN01000005">
    <property type="protein sequence ID" value="OPC76654.1"/>
    <property type="molecule type" value="Genomic_DNA"/>
</dbReference>
<keyword evidence="2" id="KW-1185">Reference proteome</keyword>
<dbReference type="OrthoDB" id="3489533at2"/>
<dbReference type="RefSeq" id="WP_078982500.1">
    <property type="nucleotide sequence ID" value="NZ_MWQN01000005.1"/>
</dbReference>
<comment type="caution">
    <text evidence="1">The sequence shown here is derived from an EMBL/GenBank/DDBJ whole genome shotgun (WGS) entry which is preliminary data.</text>
</comment>
<sequence length="101" mass="11208">MNDSSLDPGTIQTRIKVPLGMAAAAVRSSDAEQRADAQGHHPLGYHLTRYGAVGPGDLGWHDSTLVFRRMVDYVFRRPVDKRQATALFARTVWQEAPDMEA</sequence>
<dbReference type="AlphaFoldDB" id="A0A1T3NIK6"/>
<dbReference type="Proteomes" id="UP000190037">
    <property type="component" value="Unassembled WGS sequence"/>
</dbReference>
<dbReference type="STRING" id="159449.B4N89_45015"/>
<organism evidence="1 2">
    <name type="scientific">Embleya scabrispora</name>
    <dbReference type="NCBI Taxonomy" id="159449"/>
    <lineage>
        <taxon>Bacteria</taxon>
        <taxon>Bacillati</taxon>
        <taxon>Actinomycetota</taxon>
        <taxon>Actinomycetes</taxon>
        <taxon>Kitasatosporales</taxon>
        <taxon>Streptomycetaceae</taxon>
        <taxon>Embleya</taxon>
    </lineage>
</organism>
<protein>
    <submittedName>
        <fullName evidence="1">Uncharacterized protein</fullName>
    </submittedName>
</protein>
<accession>A0A1T3NIK6</accession>
<proteinExistence type="predicted"/>
<gene>
    <name evidence="1" type="ORF">B4N89_45015</name>
</gene>
<reference evidence="1 2" key="1">
    <citation type="submission" date="2017-03" db="EMBL/GenBank/DDBJ databases">
        <title>Draft genome sequence of Streptomyces scabrisporus NF3, endophyte isolated from Amphipterygium adstringens.</title>
        <authorList>
            <person name="Vazquez M."/>
            <person name="Ceapa C.D."/>
            <person name="Rodriguez Luna D."/>
            <person name="Sanchez Esquivel S."/>
        </authorList>
    </citation>
    <scope>NUCLEOTIDE SEQUENCE [LARGE SCALE GENOMIC DNA]</scope>
    <source>
        <strain evidence="1 2">NF3</strain>
    </source>
</reference>
<name>A0A1T3NIK6_9ACTN</name>